<dbReference type="SMART" id="SM00342">
    <property type="entry name" value="HTH_ARAC"/>
    <property type="match status" value="1"/>
</dbReference>
<dbReference type="PANTHER" id="PTHR43280">
    <property type="entry name" value="ARAC-FAMILY TRANSCRIPTIONAL REGULATOR"/>
    <property type="match status" value="1"/>
</dbReference>
<keyword evidence="1" id="KW-0805">Transcription regulation</keyword>
<dbReference type="InterPro" id="IPR037923">
    <property type="entry name" value="HTH-like"/>
</dbReference>
<sequence length="302" mass="35234">MSYIEHFDLAEVPLYFAYRRTSQDREQFQGTFHAHQGVEILLVHEGQGTLILNRHQYEVKTGMICVFQPYQLHQVRMDMDPSRPFVRSIVHFEPATYEHYFDKWPTLLGFFHYLSKGKLPSPCRYEQFELDRLTSDLVSLQEKSAPMPREQILEEHSLFLVAFLRAFKSLWEARHRKSGSIEIRKPHQAERMMEWLETRYAEPLSLDAMSKDLHLSPHHLSHLFKECTGSSISDYLTVKRMQHAVHLLASSDHSVARIGEEVGLSNCSHFCKQFKKHFGLTPYRFRKQSPMLVPDVASADGG</sequence>
<dbReference type="InterPro" id="IPR014710">
    <property type="entry name" value="RmlC-like_jellyroll"/>
</dbReference>
<dbReference type="InterPro" id="IPR020449">
    <property type="entry name" value="Tscrpt_reg_AraC-type_HTH"/>
</dbReference>
<name>A0ABW0LZA4_9BACL</name>
<feature type="domain" description="HTH araC/xylS-type" evidence="4">
    <location>
        <begin position="190"/>
        <end position="288"/>
    </location>
</feature>
<evidence type="ECO:0000259" key="4">
    <source>
        <dbReference type="PROSITE" id="PS01124"/>
    </source>
</evidence>
<dbReference type="InterPro" id="IPR018062">
    <property type="entry name" value="HTH_AraC-typ_CS"/>
</dbReference>
<dbReference type="PROSITE" id="PS01124">
    <property type="entry name" value="HTH_ARAC_FAMILY_2"/>
    <property type="match status" value="1"/>
</dbReference>
<dbReference type="RefSeq" id="WP_209746155.1">
    <property type="nucleotide sequence ID" value="NZ_JBHSMH010000090.1"/>
</dbReference>
<dbReference type="Proteomes" id="UP001596105">
    <property type="component" value="Unassembled WGS sequence"/>
</dbReference>
<evidence type="ECO:0000256" key="1">
    <source>
        <dbReference type="ARBA" id="ARBA00023015"/>
    </source>
</evidence>
<reference evidence="6" key="1">
    <citation type="journal article" date="2019" name="Int. J. Syst. Evol. Microbiol.">
        <title>The Global Catalogue of Microorganisms (GCM) 10K type strain sequencing project: providing services to taxonomists for standard genome sequencing and annotation.</title>
        <authorList>
            <consortium name="The Broad Institute Genomics Platform"/>
            <consortium name="The Broad Institute Genome Sequencing Center for Infectious Disease"/>
            <person name="Wu L."/>
            <person name="Ma J."/>
        </authorList>
    </citation>
    <scope>NUCLEOTIDE SEQUENCE [LARGE SCALE GENOMIC DNA]</scope>
    <source>
        <strain evidence="6">CCUG 57113</strain>
    </source>
</reference>
<evidence type="ECO:0000256" key="2">
    <source>
        <dbReference type="ARBA" id="ARBA00023125"/>
    </source>
</evidence>
<comment type="caution">
    <text evidence="5">The sequence shown here is derived from an EMBL/GenBank/DDBJ whole genome shotgun (WGS) entry which is preliminary data.</text>
</comment>
<proteinExistence type="predicted"/>
<accession>A0ABW0LZA4</accession>
<keyword evidence="6" id="KW-1185">Reference proteome</keyword>
<organism evidence="5 6">
    <name type="scientific">Cohnella suwonensis</name>
    <dbReference type="NCBI Taxonomy" id="696072"/>
    <lineage>
        <taxon>Bacteria</taxon>
        <taxon>Bacillati</taxon>
        <taxon>Bacillota</taxon>
        <taxon>Bacilli</taxon>
        <taxon>Bacillales</taxon>
        <taxon>Paenibacillaceae</taxon>
        <taxon>Cohnella</taxon>
    </lineage>
</organism>
<dbReference type="InterPro" id="IPR003313">
    <property type="entry name" value="AraC-bd"/>
</dbReference>
<dbReference type="SUPFAM" id="SSF51215">
    <property type="entry name" value="Regulatory protein AraC"/>
    <property type="match status" value="1"/>
</dbReference>
<dbReference type="PRINTS" id="PR00032">
    <property type="entry name" value="HTHARAC"/>
</dbReference>
<protein>
    <submittedName>
        <fullName evidence="5">Helix-turn-helix domain-containing protein</fullName>
    </submittedName>
</protein>
<evidence type="ECO:0000313" key="6">
    <source>
        <dbReference type="Proteomes" id="UP001596105"/>
    </source>
</evidence>
<dbReference type="InterPro" id="IPR009057">
    <property type="entry name" value="Homeodomain-like_sf"/>
</dbReference>
<evidence type="ECO:0000256" key="3">
    <source>
        <dbReference type="ARBA" id="ARBA00023163"/>
    </source>
</evidence>
<keyword evidence="3" id="KW-0804">Transcription</keyword>
<dbReference type="PANTHER" id="PTHR43280:SF2">
    <property type="entry name" value="HTH-TYPE TRANSCRIPTIONAL REGULATOR EXSA"/>
    <property type="match status" value="1"/>
</dbReference>
<gene>
    <name evidence="5" type="ORF">ACFPPD_20920</name>
</gene>
<evidence type="ECO:0000313" key="5">
    <source>
        <dbReference type="EMBL" id="MFC5471154.1"/>
    </source>
</evidence>
<dbReference type="Gene3D" id="1.10.10.60">
    <property type="entry name" value="Homeodomain-like"/>
    <property type="match status" value="2"/>
</dbReference>
<dbReference type="Pfam" id="PF12833">
    <property type="entry name" value="HTH_18"/>
    <property type="match status" value="1"/>
</dbReference>
<dbReference type="EMBL" id="JBHSMH010000090">
    <property type="protein sequence ID" value="MFC5471154.1"/>
    <property type="molecule type" value="Genomic_DNA"/>
</dbReference>
<keyword evidence="2" id="KW-0238">DNA-binding</keyword>
<dbReference type="Gene3D" id="2.60.120.10">
    <property type="entry name" value="Jelly Rolls"/>
    <property type="match status" value="1"/>
</dbReference>
<dbReference type="SUPFAM" id="SSF46689">
    <property type="entry name" value="Homeodomain-like"/>
    <property type="match status" value="2"/>
</dbReference>
<dbReference type="PROSITE" id="PS00041">
    <property type="entry name" value="HTH_ARAC_FAMILY_1"/>
    <property type="match status" value="1"/>
</dbReference>
<dbReference type="InterPro" id="IPR018060">
    <property type="entry name" value="HTH_AraC"/>
</dbReference>
<dbReference type="Pfam" id="PF02311">
    <property type="entry name" value="AraC_binding"/>
    <property type="match status" value="1"/>
</dbReference>